<evidence type="ECO:0000256" key="2">
    <source>
        <dbReference type="ARBA" id="ARBA00022563"/>
    </source>
</evidence>
<evidence type="ECO:0000259" key="10">
    <source>
        <dbReference type="Pfam" id="PF02882"/>
    </source>
</evidence>
<dbReference type="InterPro" id="IPR000672">
    <property type="entry name" value="THF_DH/CycHdrlase"/>
</dbReference>
<evidence type="ECO:0000256" key="1">
    <source>
        <dbReference type="ARBA" id="ARBA00004777"/>
    </source>
</evidence>
<comment type="pathway">
    <text evidence="1">One-carbon metabolism; tetrahydrofolate interconversion.</text>
</comment>
<accession>A0A1F4U0K0</accession>
<dbReference type="Gene3D" id="3.40.50.720">
    <property type="entry name" value="NAD(P)-binding Rossmann-like Domain"/>
    <property type="match status" value="1"/>
</dbReference>
<evidence type="ECO:0000256" key="6">
    <source>
        <dbReference type="ARBA" id="ARBA00023002"/>
    </source>
</evidence>
<dbReference type="PRINTS" id="PR00085">
    <property type="entry name" value="THFDHDRGNASE"/>
</dbReference>
<comment type="caution">
    <text evidence="11">The sequence shown here is derived from an EMBL/GenBank/DDBJ whole genome shotgun (WGS) entry which is preliminary data.</text>
</comment>
<keyword evidence="3" id="KW-0658">Purine biosynthesis</keyword>
<evidence type="ECO:0000256" key="8">
    <source>
        <dbReference type="ARBA" id="ARBA00023268"/>
    </source>
</evidence>
<dbReference type="InterPro" id="IPR036291">
    <property type="entry name" value="NAD(P)-bd_dom_sf"/>
</dbReference>
<keyword evidence="4" id="KW-0378">Hydrolase</keyword>
<evidence type="ECO:0000256" key="3">
    <source>
        <dbReference type="ARBA" id="ARBA00022755"/>
    </source>
</evidence>
<dbReference type="GO" id="GO:0004488">
    <property type="term" value="F:methylenetetrahydrofolate dehydrogenase (NADP+) activity"/>
    <property type="evidence" value="ECO:0007669"/>
    <property type="project" value="InterPro"/>
</dbReference>
<keyword evidence="7" id="KW-0486">Methionine biosynthesis</keyword>
<dbReference type="SUPFAM" id="SSF51735">
    <property type="entry name" value="NAD(P)-binding Rossmann-fold domains"/>
    <property type="match status" value="1"/>
</dbReference>
<evidence type="ECO:0000256" key="5">
    <source>
        <dbReference type="ARBA" id="ARBA00022857"/>
    </source>
</evidence>
<dbReference type="GO" id="GO:0009086">
    <property type="term" value="P:methionine biosynthetic process"/>
    <property type="evidence" value="ECO:0007669"/>
    <property type="project" value="UniProtKB-KW"/>
</dbReference>
<dbReference type="EMBL" id="MEUS01000032">
    <property type="protein sequence ID" value="OGC38407.1"/>
    <property type="molecule type" value="Genomic_DNA"/>
</dbReference>
<dbReference type="Gene3D" id="3.40.50.10860">
    <property type="entry name" value="Leucine Dehydrogenase, chain A, domain 1"/>
    <property type="match status" value="1"/>
</dbReference>
<dbReference type="GO" id="GO:0006164">
    <property type="term" value="P:purine nucleotide biosynthetic process"/>
    <property type="evidence" value="ECO:0007669"/>
    <property type="project" value="UniProtKB-KW"/>
</dbReference>
<dbReference type="Pfam" id="PF00763">
    <property type="entry name" value="THF_DHG_CYH"/>
    <property type="match status" value="1"/>
</dbReference>
<dbReference type="Proteomes" id="UP000178270">
    <property type="component" value="Unassembled WGS sequence"/>
</dbReference>
<keyword evidence="7" id="KW-0028">Amino-acid biosynthesis</keyword>
<dbReference type="SUPFAM" id="SSF53223">
    <property type="entry name" value="Aminoacid dehydrogenase-like, N-terminal domain"/>
    <property type="match status" value="1"/>
</dbReference>
<dbReference type="Pfam" id="PF02882">
    <property type="entry name" value="THF_DHG_CYH_C"/>
    <property type="match status" value="1"/>
</dbReference>
<keyword evidence="6" id="KW-0560">Oxidoreductase</keyword>
<evidence type="ECO:0000256" key="4">
    <source>
        <dbReference type="ARBA" id="ARBA00022801"/>
    </source>
</evidence>
<dbReference type="InterPro" id="IPR020631">
    <property type="entry name" value="THF_DH/CycHdrlase_NAD-bd_dom"/>
</dbReference>
<evidence type="ECO:0008006" key="13">
    <source>
        <dbReference type="Google" id="ProtNLM"/>
    </source>
</evidence>
<reference evidence="11 12" key="1">
    <citation type="journal article" date="2016" name="Nat. Commun.">
        <title>Thousands of microbial genomes shed light on interconnected biogeochemical processes in an aquifer system.</title>
        <authorList>
            <person name="Anantharaman K."/>
            <person name="Brown C.T."/>
            <person name="Hug L.A."/>
            <person name="Sharon I."/>
            <person name="Castelle C.J."/>
            <person name="Probst A.J."/>
            <person name="Thomas B.C."/>
            <person name="Singh A."/>
            <person name="Wilkins M.J."/>
            <person name="Karaoz U."/>
            <person name="Brodie E.L."/>
            <person name="Williams K.H."/>
            <person name="Hubbard S.S."/>
            <person name="Banfield J.F."/>
        </authorList>
    </citation>
    <scope>NUCLEOTIDE SEQUENCE [LARGE SCALE GENOMIC DNA]</scope>
</reference>
<feature type="domain" description="Tetrahydrofolate dehydrogenase/cyclohydrolase NAD(P)-binding" evidence="10">
    <location>
        <begin position="140"/>
        <end position="267"/>
    </location>
</feature>
<dbReference type="GO" id="GO:0035999">
    <property type="term" value="P:tetrahydrofolate interconversion"/>
    <property type="evidence" value="ECO:0007669"/>
    <property type="project" value="TreeGrafter"/>
</dbReference>
<proteinExistence type="predicted"/>
<dbReference type="GO" id="GO:0005829">
    <property type="term" value="C:cytosol"/>
    <property type="evidence" value="ECO:0007669"/>
    <property type="project" value="TreeGrafter"/>
</dbReference>
<gene>
    <name evidence="11" type="ORF">A3K42_01010</name>
</gene>
<evidence type="ECO:0000256" key="7">
    <source>
        <dbReference type="ARBA" id="ARBA00023167"/>
    </source>
</evidence>
<dbReference type="PANTHER" id="PTHR48099:SF5">
    <property type="entry name" value="C-1-TETRAHYDROFOLATE SYNTHASE, CYTOPLASMIC"/>
    <property type="match status" value="1"/>
</dbReference>
<name>A0A1F4U0K0_UNCKA</name>
<protein>
    <recommendedName>
        <fullName evidence="13">Methenyltetrahydrofolate cyclohydrolase</fullName>
    </recommendedName>
</protein>
<keyword evidence="5" id="KW-0521">NADP</keyword>
<keyword evidence="8" id="KW-0511">Multifunctional enzyme</keyword>
<evidence type="ECO:0000259" key="9">
    <source>
        <dbReference type="Pfam" id="PF00763"/>
    </source>
</evidence>
<evidence type="ECO:0000313" key="12">
    <source>
        <dbReference type="Proteomes" id="UP000178270"/>
    </source>
</evidence>
<sequence length="270" mass="29602">MRLFNGKLHATKIKNDIKQQLSTLKLSKKLAIVIIGSDPASFKYVQLKERLCQELSIPIEVCRLAGSMADSELYNKVQKVFSDPDVGGGIIQLPLPRETLCDVLDTLPESKDIDLLSKPGLDKFYAGDLGRLSPVVRAFSYFLAENNFDLFGKRVTVIGYGELVGKPLEFFCKNLGAVTQIVNDYHTSTQIDTDFLILSSGVSNLVKGENISRGCSVVDFGYSVVNGKTVGDLDMKSRLDHLDAISPSPGGMGPLVVCFFVKNFLDTLNL</sequence>
<keyword evidence="2" id="KW-0554">One-carbon metabolism</keyword>
<evidence type="ECO:0000313" key="11">
    <source>
        <dbReference type="EMBL" id="OGC38407.1"/>
    </source>
</evidence>
<dbReference type="AlphaFoldDB" id="A0A1F4U0K0"/>
<dbReference type="GO" id="GO:0004477">
    <property type="term" value="F:methenyltetrahydrofolate cyclohydrolase activity"/>
    <property type="evidence" value="ECO:0007669"/>
    <property type="project" value="TreeGrafter"/>
</dbReference>
<dbReference type="InterPro" id="IPR020630">
    <property type="entry name" value="THF_DH/CycHdrlase_cat_dom"/>
</dbReference>
<organism evidence="11 12">
    <name type="scientific">candidate division WWE3 bacterium RBG_13_37_7</name>
    <dbReference type="NCBI Taxonomy" id="1802609"/>
    <lineage>
        <taxon>Bacteria</taxon>
        <taxon>Katanobacteria</taxon>
    </lineage>
</organism>
<dbReference type="InterPro" id="IPR046346">
    <property type="entry name" value="Aminoacid_DH-like_N_sf"/>
</dbReference>
<feature type="domain" description="Tetrahydrofolate dehydrogenase/cyclohydrolase catalytic" evidence="9">
    <location>
        <begin position="5"/>
        <end position="114"/>
    </location>
</feature>
<dbReference type="PANTHER" id="PTHR48099">
    <property type="entry name" value="C-1-TETRAHYDROFOLATE SYNTHASE, CYTOPLASMIC-RELATED"/>
    <property type="match status" value="1"/>
</dbReference>